<dbReference type="RefSeq" id="WP_068767311.1">
    <property type="nucleotide sequence ID" value="NZ_CP017781.1"/>
</dbReference>
<dbReference type="AlphaFoldDB" id="A0A1D9MB01"/>
<dbReference type="PANTHER" id="PTHR37953:SF1">
    <property type="entry name" value="UPF0127 PROTEIN MJ1496"/>
    <property type="match status" value="1"/>
</dbReference>
<dbReference type="Proteomes" id="UP000176562">
    <property type="component" value="Chromosome"/>
</dbReference>
<dbReference type="KEGG" id="rhp:LPB142_06675"/>
<feature type="signal peptide" evidence="1">
    <location>
        <begin position="1"/>
        <end position="25"/>
    </location>
</feature>
<sequence>MGSRSAQRRLSAAAALILAAQAAAAAPACESDLARIKRADGEERVFHIELADDPAERARGLMGRAPLAPGAGMLFVYETERPVAFWMKDTPAPLDMLFINAAGQVVRVHPRAVPFDETPIPSGAPVRFVLEIAGGQAAAQGLAPGAVLAHPAIAPASAAWPCR</sequence>
<name>A0A1D9MB01_9RHOB</name>
<proteinExistence type="predicted"/>
<evidence type="ECO:0008006" key="4">
    <source>
        <dbReference type="Google" id="ProtNLM"/>
    </source>
</evidence>
<reference evidence="2 3" key="1">
    <citation type="submission" date="2016-10" db="EMBL/GenBank/DDBJ databases">
        <title>Rhodobacter sp. LPB0142, isolated from sea water.</title>
        <authorList>
            <person name="Kim E."/>
            <person name="Yi H."/>
        </authorList>
    </citation>
    <scope>NUCLEOTIDE SEQUENCE [LARGE SCALE GENOMIC DNA]</scope>
    <source>
        <strain evidence="2 3">LPB0142</strain>
    </source>
</reference>
<evidence type="ECO:0000313" key="2">
    <source>
        <dbReference type="EMBL" id="AOZ69046.1"/>
    </source>
</evidence>
<dbReference type="PANTHER" id="PTHR37953">
    <property type="entry name" value="UPF0127 PROTEIN MJ1496"/>
    <property type="match status" value="1"/>
</dbReference>
<keyword evidence="3" id="KW-1185">Reference proteome</keyword>
<dbReference type="InterPro" id="IPR003795">
    <property type="entry name" value="DUF192"/>
</dbReference>
<dbReference type="STRING" id="1850250.LPB142_06675"/>
<dbReference type="Gene3D" id="2.60.120.1140">
    <property type="entry name" value="Protein of unknown function DUF192"/>
    <property type="match status" value="1"/>
</dbReference>
<evidence type="ECO:0000313" key="3">
    <source>
        <dbReference type="Proteomes" id="UP000176562"/>
    </source>
</evidence>
<organism evidence="2 3">
    <name type="scientific">Rhodobacter xanthinilyticus</name>
    <dbReference type="NCBI Taxonomy" id="1850250"/>
    <lineage>
        <taxon>Bacteria</taxon>
        <taxon>Pseudomonadati</taxon>
        <taxon>Pseudomonadota</taxon>
        <taxon>Alphaproteobacteria</taxon>
        <taxon>Rhodobacterales</taxon>
        <taxon>Rhodobacter group</taxon>
        <taxon>Rhodobacter</taxon>
    </lineage>
</organism>
<dbReference type="EMBL" id="CP017781">
    <property type="protein sequence ID" value="AOZ69046.1"/>
    <property type="molecule type" value="Genomic_DNA"/>
</dbReference>
<keyword evidence="1" id="KW-0732">Signal</keyword>
<dbReference type="InterPro" id="IPR038695">
    <property type="entry name" value="Saro_0823-like_sf"/>
</dbReference>
<dbReference type="Pfam" id="PF02643">
    <property type="entry name" value="DUF192"/>
    <property type="match status" value="1"/>
</dbReference>
<protein>
    <recommendedName>
        <fullName evidence="4">DUF192 domain-containing protein</fullName>
    </recommendedName>
</protein>
<feature type="chain" id="PRO_5009443543" description="DUF192 domain-containing protein" evidence="1">
    <location>
        <begin position="26"/>
        <end position="163"/>
    </location>
</feature>
<evidence type="ECO:0000256" key="1">
    <source>
        <dbReference type="SAM" id="SignalP"/>
    </source>
</evidence>
<accession>A0A1D9MB01</accession>
<gene>
    <name evidence="2" type="ORF">LPB142_06675</name>
</gene>